<feature type="compositionally biased region" description="Basic and acidic residues" evidence="1">
    <location>
        <begin position="94"/>
        <end position="105"/>
    </location>
</feature>
<evidence type="ECO:0000313" key="3">
    <source>
        <dbReference type="Proteomes" id="UP000574390"/>
    </source>
</evidence>
<organism evidence="2 3">
    <name type="scientific">Perkinsus olseni</name>
    <name type="common">Perkinsus atlanticus</name>
    <dbReference type="NCBI Taxonomy" id="32597"/>
    <lineage>
        <taxon>Eukaryota</taxon>
        <taxon>Sar</taxon>
        <taxon>Alveolata</taxon>
        <taxon>Perkinsozoa</taxon>
        <taxon>Perkinsea</taxon>
        <taxon>Perkinsida</taxon>
        <taxon>Perkinsidae</taxon>
        <taxon>Perkinsus</taxon>
    </lineage>
</organism>
<feature type="compositionally biased region" description="Acidic residues" evidence="1">
    <location>
        <begin position="137"/>
        <end position="148"/>
    </location>
</feature>
<feature type="compositionally biased region" description="Basic and acidic residues" evidence="1">
    <location>
        <begin position="19"/>
        <end position="54"/>
    </location>
</feature>
<feature type="compositionally biased region" description="Basic and acidic residues" evidence="1">
    <location>
        <begin position="1"/>
        <end position="12"/>
    </location>
</feature>
<reference evidence="2 3" key="1">
    <citation type="submission" date="2020-04" db="EMBL/GenBank/DDBJ databases">
        <title>Perkinsus olseni comparative genomics.</title>
        <authorList>
            <person name="Bogema D.R."/>
        </authorList>
    </citation>
    <scope>NUCLEOTIDE SEQUENCE [LARGE SCALE GENOMIC DNA]</scope>
    <source>
        <strain evidence="2">ATCC PRA-205</strain>
    </source>
</reference>
<dbReference type="Proteomes" id="UP000574390">
    <property type="component" value="Unassembled WGS sequence"/>
</dbReference>
<sequence length="172" mass="18590">ETERTAPGTEREELVEESTGEREADVGEGKERQCDGGAENPEHARANGGESERAEADEDKVEGTEGVGEDAERTEGGTEKKEAEVADSEPAHGPVEEPGAHREEATVEESTSEWPKEEDVHMQVAEEPTGQRQEDATGVEEDGDADEGDKEKVGAAESEEKKMEQPEDGEEK</sequence>
<proteinExistence type="predicted"/>
<protein>
    <submittedName>
        <fullName evidence="2">Uncharacterized protein</fullName>
    </submittedName>
</protein>
<feature type="non-terminal residue" evidence="2">
    <location>
        <position position="172"/>
    </location>
</feature>
<dbReference type="EMBL" id="JABANM010016456">
    <property type="protein sequence ID" value="KAF4729383.1"/>
    <property type="molecule type" value="Genomic_DNA"/>
</dbReference>
<evidence type="ECO:0000313" key="2">
    <source>
        <dbReference type="EMBL" id="KAF4729383.1"/>
    </source>
</evidence>
<accession>A0A7J6S9D2</accession>
<feature type="region of interest" description="Disordered" evidence="1">
    <location>
        <begin position="1"/>
        <end position="172"/>
    </location>
</feature>
<dbReference type="AlphaFoldDB" id="A0A7J6S9D2"/>
<feature type="non-terminal residue" evidence="2">
    <location>
        <position position="1"/>
    </location>
</feature>
<gene>
    <name evidence="2" type="ORF">FOZ62_020258</name>
</gene>
<feature type="compositionally biased region" description="Basic and acidic residues" evidence="1">
    <location>
        <begin position="149"/>
        <end position="165"/>
    </location>
</feature>
<comment type="caution">
    <text evidence="2">The sequence shown here is derived from an EMBL/GenBank/DDBJ whole genome shotgun (WGS) entry which is preliminary data.</text>
</comment>
<name>A0A7J6S9D2_PEROL</name>
<feature type="compositionally biased region" description="Basic and acidic residues" evidence="1">
    <location>
        <begin position="70"/>
        <end position="84"/>
    </location>
</feature>
<evidence type="ECO:0000256" key="1">
    <source>
        <dbReference type="SAM" id="MobiDB-lite"/>
    </source>
</evidence>